<keyword evidence="1" id="KW-1185">Reference proteome</keyword>
<protein>
    <submittedName>
        <fullName evidence="2">Uncharacterized protein</fullName>
    </submittedName>
</protein>
<proteinExistence type="predicted"/>
<dbReference type="AlphaFoldDB" id="A0A915HRD7"/>
<organism evidence="1 2">
    <name type="scientific">Romanomermis culicivorax</name>
    <name type="common">Nematode worm</name>
    <dbReference type="NCBI Taxonomy" id="13658"/>
    <lineage>
        <taxon>Eukaryota</taxon>
        <taxon>Metazoa</taxon>
        <taxon>Ecdysozoa</taxon>
        <taxon>Nematoda</taxon>
        <taxon>Enoplea</taxon>
        <taxon>Dorylaimia</taxon>
        <taxon>Mermithida</taxon>
        <taxon>Mermithoidea</taxon>
        <taxon>Mermithidae</taxon>
        <taxon>Romanomermis</taxon>
    </lineage>
</organism>
<evidence type="ECO:0000313" key="2">
    <source>
        <dbReference type="WBParaSite" id="nRc.2.0.1.t04005-RA"/>
    </source>
</evidence>
<evidence type="ECO:0000313" key="1">
    <source>
        <dbReference type="Proteomes" id="UP000887565"/>
    </source>
</evidence>
<name>A0A915HRD7_ROMCU</name>
<sequence length="63" mass="7141">MFDVGVVSLQDLQDFKLATSACCAQARTESAIASHFRHVQKDWQNIQANNIRNHNKIETKQPS</sequence>
<dbReference type="WBParaSite" id="nRc.2.0.1.t04005-RA">
    <property type="protein sequence ID" value="nRc.2.0.1.t04005-RA"/>
    <property type="gene ID" value="nRc.2.0.1.g04005"/>
</dbReference>
<dbReference type="Proteomes" id="UP000887565">
    <property type="component" value="Unplaced"/>
</dbReference>
<accession>A0A915HRD7</accession>
<reference evidence="2" key="1">
    <citation type="submission" date="2022-11" db="UniProtKB">
        <authorList>
            <consortium name="WormBaseParasite"/>
        </authorList>
    </citation>
    <scope>IDENTIFICATION</scope>
</reference>